<evidence type="ECO:0000313" key="3">
    <source>
        <dbReference type="Proteomes" id="UP000615755"/>
    </source>
</evidence>
<comment type="caution">
    <text evidence="2">The sequence shown here is derived from an EMBL/GenBank/DDBJ whole genome shotgun (WGS) entry which is preliminary data.</text>
</comment>
<feature type="transmembrane region" description="Helical" evidence="1">
    <location>
        <begin position="207"/>
        <end position="231"/>
    </location>
</feature>
<proteinExistence type="predicted"/>
<keyword evidence="3" id="KW-1185">Reference proteome</keyword>
<dbReference type="Proteomes" id="UP000615755">
    <property type="component" value="Unassembled WGS sequence"/>
</dbReference>
<evidence type="ECO:0000256" key="1">
    <source>
        <dbReference type="SAM" id="Phobius"/>
    </source>
</evidence>
<feature type="transmembrane region" description="Helical" evidence="1">
    <location>
        <begin position="172"/>
        <end position="195"/>
    </location>
</feature>
<evidence type="ECO:0000313" key="2">
    <source>
        <dbReference type="EMBL" id="MBE0370712.1"/>
    </source>
</evidence>
<keyword evidence="1" id="KW-1133">Transmembrane helix</keyword>
<evidence type="ECO:0008006" key="4">
    <source>
        <dbReference type="Google" id="ProtNLM"/>
    </source>
</evidence>
<dbReference type="EMBL" id="AQGV01000015">
    <property type="protein sequence ID" value="MBE0370712.1"/>
    <property type="molecule type" value="Genomic_DNA"/>
</dbReference>
<reference evidence="2 3" key="1">
    <citation type="submission" date="2015-03" db="EMBL/GenBank/DDBJ databases">
        <title>Genome sequence of Pseudoalteromonas aurantia.</title>
        <authorList>
            <person name="Xie B.-B."/>
            <person name="Rong J.-C."/>
            <person name="Qin Q.-L."/>
            <person name="Zhang Y.-Z."/>
        </authorList>
    </citation>
    <scope>NUCLEOTIDE SEQUENCE [LARGE SCALE GENOMIC DNA]</scope>
    <source>
        <strain evidence="2 3">208</strain>
    </source>
</reference>
<organism evidence="2 3">
    <name type="scientific">Pseudoalteromonas aurantia 208</name>
    <dbReference type="NCBI Taxonomy" id="1314867"/>
    <lineage>
        <taxon>Bacteria</taxon>
        <taxon>Pseudomonadati</taxon>
        <taxon>Pseudomonadota</taxon>
        <taxon>Gammaproteobacteria</taxon>
        <taxon>Alteromonadales</taxon>
        <taxon>Pseudoalteromonadaceae</taxon>
        <taxon>Pseudoalteromonas</taxon>
    </lineage>
</organism>
<feature type="transmembrane region" description="Helical" evidence="1">
    <location>
        <begin position="56"/>
        <end position="77"/>
    </location>
</feature>
<keyword evidence="1" id="KW-0472">Membrane</keyword>
<name>A0ABR9EIZ3_9GAMM</name>
<feature type="transmembrane region" description="Helical" evidence="1">
    <location>
        <begin position="97"/>
        <end position="115"/>
    </location>
</feature>
<keyword evidence="1" id="KW-0812">Transmembrane</keyword>
<feature type="transmembrane region" description="Helical" evidence="1">
    <location>
        <begin position="20"/>
        <end position="44"/>
    </location>
</feature>
<gene>
    <name evidence="2" type="ORF">PAUR_b0799</name>
</gene>
<feature type="transmembrane region" description="Helical" evidence="1">
    <location>
        <begin position="146"/>
        <end position="166"/>
    </location>
</feature>
<sequence>MIDTVGALFGQWSVVGDGRHLVFGFEITTLMLLLFVSVMIRRWVYLQSDSKKLRKIANFSLASLSLCMVGDVINFNLREQFYHHGEIIKHDYLADSVWFFAPGYVLLIMAVFSAINHFEALSRQKTQESVIHSHSDLYHIGHHFKLYILAIVAIVVGGSAFMSMYLPETGLYISVLTALHSIVITAVAVSAMMMIYSVGVKNMSTGLWCVVCGLLLAALADAIIGQYWIYGAQGEGFFPQVRYINWAIYITSQCLVILLPYYVVQHTKKAINTV</sequence>
<accession>A0ABR9EIZ3</accession>
<protein>
    <recommendedName>
        <fullName evidence="4">ABC transporter permease</fullName>
    </recommendedName>
</protein>
<feature type="transmembrane region" description="Helical" evidence="1">
    <location>
        <begin position="243"/>
        <end position="264"/>
    </location>
</feature>